<dbReference type="InterPro" id="IPR023032">
    <property type="entry name" value="tRNA_MAMT_biosynth_bifunc_MnmC"/>
</dbReference>
<comment type="similarity">
    <text evidence="10">In the N-terminal section; belongs to the methyltransferase superfamily. tRNA (mnm(5)s(2)U34)-methyltransferase family.</text>
</comment>
<evidence type="ECO:0000259" key="11">
    <source>
        <dbReference type="Pfam" id="PF01266"/>
    </source>
</evidence>
<comment type="subcellular location">
    <subcellularLocation>
        <location evidence="10">Cytoplasm</location>
    </subcellularLocation>
</comment>
<dbReference type="EC" id="2.1.1.61" evidence="10"/>
<keyword evidence="1 10" id="KW-0963">Cytoplasm</keyword>
<dbReference type="GO" id="GO:0002098">
    <property type="term" value="P:tRNA wobble uridine modification"/>
    <property type="evidence" value="ECO:0007669"/>
    <property type="project" value="TreeGrafter"/>
</dbReference>
<name>A0A4R1GJ03_9GAMM</name>
<dbReference type="Proteomes" id="UP000294546">
    <property type="component" value="Unassembled WGS sequence"/>
</dbReference>
<dbReference type="SUPFAM" id="SSF54373">
    <property type="entry name" value="FAD-linked reductases, C-terminal domain"/>
    <property type="match status" value="1"/>
</dbReference>
<evidence type="ECO:0000256" key="4">
    <source>
        <dbReference type="ARBA" id="ARBA00022679"/>
    </source>
</evidence>
<dbReference type="Gene3D" id="3.40.50.150">
    <property type="entry name" value="Vaccinia Virus protein VP39"/>
    <property type="match status" value="1"/>
</dbReference>
<dbReference type="GO" id="GO:0004808">
    <property type="term" value="F:tRNA (5-methylaminomethyl-2-thiouridylate)(34)-methyltransferase activity"/>
    <property type="evidence" value="ECO:0007669"/>
    <property type="project" value="UniProtKB-EC"/>
</dbReference>
<dbReference type="InterPro" id="IPR008471">
    <property type="entry name" value="MnmC-like_methylTransf"/>
</dbReference>
<evidence type="ECO:0000256" key="9">
    <source>
        <dbReference type="ARBA" id="ARBA00023268"/>
    </source>
</evidence>
<dbReference type="EC" id="1.5.-.-" evidence="10"/>
<comment type="function">
    <text evidence="10">Catalyzes the last two steps in the biosynthesis of 5-methylaminomethyl-2-thiouridine (mnm(5)s(2)U) at the wobble position (U34) in tRNA. Catalyzes the FAD-dependent demodification of cmnm(5)s(2)U34 to nm(5)s(2)U34, followed by the transfer of a methyl group from S-adenosyl-L-methionine to nm(5)s(2)U34, to form mnm(5)s(2)U34.</text>
</comment>
<dbReference type="AlphaFoldDB" id="A0A4R1GJ03"/>
<feature type="region of interest" description="tRNA (mnm(5)s(2)U34)-methyltransferase" evidence="10">
    <location>
        <begin position="1"/>
        <end position="243"/>
    </location>
</feature>
<keyword evidence="6 10" id="KW-0819">tRNA processing</keyword>
<dbReference type="NCBIfam" id="NF033855">
    <property type="entry name" value="tRNA_MNMC2"/>
    <property type="match status" value="1"/>
</dbReference>
<keyword evidence="9 10" id="KW-0511">Multifunctional enzyme</keyword>
<evidence type="ECO:0000256" key="6">
    <source>
        <dbReference type="ARBA" id="ARBA00022694"/>
    </source>
</evidence>
<dbReference type="GO" id="GO:0050660">
    <property type="term" value="F:flavin adenine dinucleotide binding"/>
    <property type="evidence" value="ECO:0007669"/>
    <property type="project" value="UniProtKB-UniRule"/>
</dbReference>
<dbReference type="GO" id="GO:0032259">
    <property type="term" value="P:methylation"/>
    <property type="evidence" value="ECO:0007669"/>
    <property type="project" value="UniProtKB-KW"/>
</dbReference>
<keyword evidence="14" id="KW-1185">Reference proteome</keyword>
<organism evidence="13 14">
    <name type="scientific">Marinobacterium mangrovicola</name>
    <dbReference type="NCBI Taxonomy" id="1476959"/>
    <lineage>
        <taxon>Bacteria</taxon>
        <taxon>Pseudomonadati</taxon>
        <taxon>Pseudomonadota</taxon>
        <taxon>Gammaproteobacteria</taxon>
        <taxon>Oceanospirillales</taxon>
        <taxon>Oceanospirillaceae</taxon>
        <taxon>Marinobacterium</taxon>
    </lineage>
</organism>
<dbReference type="Pfam" id="PF01266">
    <property type="entry name" value="DAO"/>
    <property type="match status" value="1"/>
</dbReference>
<keyword evidence="5 10" id="KW-0949">S-adenosyl-L-methionine</keyword>
<dbReference type="Gene3D" id="3.50.50.60">
    <property type="entry name" value="FAD/NAD(P)-binding domain"/>
    <property type="match status" value="1"/>
</dbReference>
<keyword evidence="4 10" id="KW-0808">Transferase</keyword>
<evidence type="ECO:0000259" key="12">
    <source>
        <dbReference type="Pfam" id="PF05430"/>
    </source>
</evidence>
<comment type="similarity">
    <text evidence="10">In the C-terminal section; belongs to the DAO family.</text>
</comment>
<evidence type="ECO:0000256" key="7">
    <source>
        <dbReference type="ARBA" id="ARBA00022827"/>
    </source>
</evidence>
<dbReference type="NCBIfam" id="TIGR03197">
    <property type="entry name" value="MnmC_Cterm"/>
    <property type="match status" value="1"/>
</dbReference>
<feature type="domain" description="MnmC-like methyltransferase" evidence="12">
    <location>
        <begin position="121"/>
        <end position="241"/>
    </location>
</feature>
<dbReference type="InterPro" id="IPR036188">
    <property type="entry name" value="FAD/NAD-bd_sf"/>
</dbReference>
<evidence type="ECO:0000256" key="3">
    <source>
        <dbReference type="ARBA" id="ARBA00022630"/>
    </source>
</evidence>
<protein>
    <recommendedName>
        <fullName evidence="10">tRNA 5-methylaminomethyl-2-thiouridine biosynthesis bifunctional protein MnmC</fullName>
        <shortName evidence="10">tRNA mnm(5)s(2)U biosynthesis bifunctional protein</shortName>
    </recommendedName>
    <domain>
        <recommendedName>
            <fullName evidence="10">tRNA (mnm(5)s(2)U34)-methyltransferase</fullName>
            <ecNumber evidence="10">2.1.1.61</ecNumber>
        </recommendedName>
    </domain>
    <domain>
        <recommendedName>
            <fullName evidence="10">FAD-dependent cmnm(5)s(2)U34 oxidoreductase</fullName>
            <ecNumber evidence="10">1.5.-.-</ecNumber>
        </recommendedName>
    </domain>
</protein>
<dbReference type="InterPro" id="IPR017610">
    <property type="entry name" value="tRNA_S-uridine_synth_MnmC_C"/>
</dbReference>
<comment type="cofactor">
    <cofactor evidence="10">
        <name>FAD</name>
        <dbReference type="ChEBI" id="CHEBI:57692"/>
    </cofactor>
</comment>
<keyword evidence="8 10" id="KW-0560">Oxidoreductase</keyword>
<dbReference type="SUPFAM" id="SSF51905">
    <property type="entry name" value="FAD/NAD(P)-binding domain"/>
    <property type="match status" value="1"/>
</dbReference>
<dbReference type="PANTHER" id="PTHR13847">
    <property type="entry name" value="SARCOSINE DEHYDROGENASE-RELATED"/>
    <property type="match status" value="1"/>
</dbReference>
<comment type="catalytic activity">
    <reaction evidence="10">
        <text>5-aminomethyl-2-thiouridine(34) in tRNA + S-adenosyl-L-methionine = 5-methylaminomethyl-2-thiouridine(34) in tRNA + S-adenosyl-L-homocysteine + H(+)</text>
        <dbReference type="Rhea" id="RHEA:19569"/>
        <dbReference type="Rhea" id="RHEA-COMP:10195"/>
        <dbReference type="Rhea" id="RHEA-COMP:10197"/>
        <dbReference type="ChEBI" id="CHEBI:15378"/>
        <dbReference type="ChEBI" id="CHEBI:57856"/>
        <dbReference type="ChEBI" id="CHEBI:59789"/>
        <dbReference type="ChEBI" id="CHEBI:74454"/>
        <dbReference type="ChEBI" id="CHEBI:74455"/>
        <dbReference type="EC" id="2.1.1.61"/>
    </reaction>
</comment>
<evidence type="ECO:0000313" key="13">
    <source>
        <dbReference type="EMBL" id="TCK07110.1"/>
    </source>
</evidence>
<accession>A0A4R1GJ03</accession>
<evidence type="ECO:0000256" key="5">
    <source>
        <dbReference type="ARBA" id="ARBA00022691"/>
    </source>
</evidence>
<keyword evidence="3 10" id="KW-0285">Flavoprotein</keyword>
<dbReference type="NCBIfam" id="NF002481">
    <property type="entry name" value="PRK01747.1-2"/>
    <property type="match status" value="1"/>
</dbReference>
<dbReference type="Gene3D" id="3.30.9.10">
    <property type="entry name" value="D-Amino Acid Oxidase, subunit A, domain 2"/>
    <property type="match status" value="1"/>
</dbReference>
<dbReference type="InterPro" id="IPR047785">
    <property type="entry name" value="tRNA_MNMC2"/>
</dbReference>
<proteinExistence type="inferred from homology"/>
<evidence type="ECO:0000256" key="2">
    <source>
        <dbReference type="ARBA" id="ARBA00022603"/>
    </source>
</evidence>
<evidence type="ECO:0000256" key="10">
    <source>
        <dbReference type="HAMAP-Rule" id="MF_01102"/>
    </source>
</evidence>
<dbReference type="EMBL" id="SMFU01000008">
    <property type="protein sequence ID" value="TCK07110.1"/>
    <property type="molecule type" value="Genomic_DNA"/>
</dbReference>
<feature type="domain" description="FAD dependent oxidoreductase" evidence="11">
    <location>
        <begin position="267"/>
        <end position="630"/>
    </location>
</feature>
<keyword evidence="2 10" id="KW-0489">Methyltransferase</keyword>
<keyword evidence="7 10" id="KW-0274">FAD</keyword>
<dbReference type="RefSeq" id="WP_165900275.1">
    <property type="nucleotide sequence ID" value="NZ_SMFU01000008.1"/>
</dbReference>
<dbReference type="InterPro" id="IPR006076">
    <property type="entry name" value="FAD-dep_OxRdtase"/>
</dbReference>
<dbReference type="Pfam" id="PF05430">
    <property type="entry name" value="Methyltransf_30"/>
    <property type="match status" value="1"/>
</dbReference>
<dbReference type="GO" id="GO:0005737">
    <property type="term" value="C:cytoplasm"/>
    <property type="evidence" value="ECO:0007669"/>
    <property type="project" value="UniProtKB-SubCell"/>
</dbReference>
<evidence type="ECO:0000313" key="14">
    <source>
        <dbReference type="Proteomes" id="UP000294546"/>
    </source>
</evidence>
<evidence type="ECO:0000256" key="1">
    <source>
        <dbReference type="ARBA" id="ARBA00022490"/>
    </source>
</evidence>
<reference evidence="13 14" key="1">
    <citation type="submission" date="2019-03" db="EMBL/GenBank/DDBJ databases">
        <title>Genomic Encyclopedia of Archaeal and Bacterial Type Strains, Phase II (KMG-II): from individual species to whole genera.</title>
        <authorList>
            <person name="Goeker M."/>
        </authorList>
    </citation>
    <scope>NUCLEOTIDE SEQUENCE [LARGE SCALE GENOMIC DNA]</scope>
    <source>
        <strain evidence="13 14">DSM 27697</strain>
    </source>
</reference>
<evidence type="ECO:0000256" key="8">
    <source>
        <dbReference type="ARBA" id="ARBA00023002"/>
    </source>
</evidence>
<dbReference type="GO" id="GO:0016645">
    <property type="term" value="F:oxidoreductase activity, acting on the CH-NH group of donors"/>
    <property type="evidence" value="ECO:0007669"/>
    <property type="project" value="InterPro"/>
</dbReference>
<dbReference type="HAMAP" id="MF_01102">
    <property type="entry name" value="MnmC"/>
    <property type="match status" value="1"/>
</dbReference>
<dbReference type="InterPro" id="IPR029063">
    <property type="entry name" value="SAM-dependent_MTases_sf"/>
</dbReference>
<dbReference type="PANTHER" id="PTHR13847:SF283">
    <property type="entry name" value="TRNA 5-METHYLAMINOMETHYL-2-THIOURIDINE BIOSYNTHESIS BIFUNCTIONAL PROTEIN MNMC"/>
    <property type="match status" value="1"/>
</dbReference>
<comment type="caution">
    <text evidence="13">The sequence shown here is derived from an EMBL/GenBank/DDBJ whole genome shotgun (WGS) entry which is preliminary data.</text>
</comment>
<gene>
    <name evidence="10" type="primary">mnmC</name>
    <name evidence="13" type="ORF">CLV83_1967</name>
</gene>
<feature type="region of interest" description="FAD-dependent cmnm(5)s(2)U34 oxidoreductase" evidence="10">
    <location>
        <begin position="270"/>
        <end position="661"/>
    </location>
</feature>
<sequence>MSTNQKSTPGTKLTPAQVEWQEDTPVSVEFDDIYFNKAGGRAETEHVFLNANQLTPRWQQLRPRDHFCIAETGFGTGLNFLCARDLWLKTAPADAHLHFFSCEKYPLCRNDLQTALEHWPEFKVACDHLVAGWPPAAEGFYTLEFDGGRVTLTLALGDAANMLAAFDGTVDAWFLDGFAPSRNPDMWSEALFNEIANHSATGTTFGTFTAAGIVRRGLADSGFKVAKAAGFGQKRDMLTGSFEQIDKEITRPPWLVRPEPQDNARKAIVIGAGIAGASTAAALASRGWQVDVLERRAEAALEGSGNPQGALYLKLPKDPTRQGELHLQGLHYSGQLVRCLAEESPDTGQICGLLSLALTPQERKRQQQLLDADRYPAELVRPVDAEEASKIAALEMGAGGLYFPEGGWASPRLLCRQLLSHPLINCHFDTAVSSLTYNESQALWGINDKQFSAPVVVVCSASDTAKLEPLSFLPLKPIRGQTTQAPRPAKVNNLRTVVCGEGYISPPLYDQYCYGASFKVNDLSSEVRQEEQEHNHELLARAVPTLAENINLETASGRVAFRATSPDYMPIVGAVPDLAWTVDRFDRLRRDARWTFEPGMKHLPGLFVNAGHGSKGLLSCPISAQVIAALIEGSPLPVTRAVADAINPVRFTIKKLVKGTI</sequence>